<dbReference type="NCBIfam" id="NF003456">
    <property type="entry name" value="PRK05057.1"/>
    <property type="match status" value="1"/>
</dbReference>
<dbReference type="GO" id="GO:0004765">
    <property type="term" value="F:shikimate kinase activity"/>
    <property type="evidence" value="ECO:0007669"/>
    <property type="project" value="UniProtKB-UniRule"/>
</dbReference>
<keyword evidence="5 11" id="KW-0808">Transferase</keyword>
<comment type="pathway">
    <text evidence="1 11">Metabolic intermediate biosynthesis; chorismate biosynthesis; chorismate from D-erythrose 4-phosphate and phosphoenolpyruvate: step 5/7.</text>
</comment>
<feature type="binding site" evidence="11">
    <location>
        <begin position="62"/>
        <end position="67"/>
    </location>
    <ligand>
        <name>ATP</name>
        <dbReference type="ChEBI" id="CHEBI:30616"/>
    </ligand>
</feature>
<dbReference type="PANTHER" id="PTHR21087">
    <property type="entry name" value="SHIKIMATE KINASE"/>
    <property type="match status" value="1"/>
</dbReference>
<comment type="similarity">
    <text evidence="2 11">Belongs to the shikimate kinase family.</text>
</comment>
<evidence type="ECO:0000256" key="2">
    <source>
        <dbReference type="ARBA" id="ARBA00006997"/>
    </source>
</evidence>
<dbReference type="EMBL" id="CP038908">
    <property type="protein sequence ID" value="QGO07419.1"/>
    <property type="molecule type" value="Genomic_DNA"/>
</dbReference>
<feature type="binding site" evidence="11">
    <location>
        <position position="168"/>
    </location>
    <ligand>
        <name>ATP</name>
        <dbReference type="ChEBI" id="CHEBI:30616"/>
    </ligand>
</feature>
<feature type="binding site" evidence="11">
    <location>
        <position position="84"/>
    </location>
    <ligand>
        <name>substrate</name>
    </ligand>
</feature>
<dbReference type="Pfam" id="PF01202">
    <property type="entry name" value="SKI"/>
    <property type="match status" value="1"/>
</dbReference>
<dbReference type="HAMAP" id="MF_00109">
    <property type="entry name" value="Shikimate_kinase"/>
    <property type="match status" value="1"/>
</dbReference>
<dbReference type="InterPro" id="IPR031322">
    <property type="entry name" value="Shikimate/glucono_kinase"/>
</dbReference>
<evidence type="ECO:0000256" key="6">
    <source>
        <dbReference type="ARBA" id="ARBA00022741"/>
    </source>
</evidence>
<evidence type="ECO:0000256" key="7">
    <source>
        <dbReference type="ARBA" id="ARBA00022777"/>
    </source>
</evidence>
<sequence length="222" mass="25079">MSVMSTPFQDRYFIIMWLYTVSAMMHSHYIKSRCDETLFSFRGSEYLVMSRPNNIFLIGPMGAGKSTIGRHLAQMLRMEFVDSDQELEDRTGVGIDWIYDVEGEDGLRAREQDVIADLSLRSGIVLATGGGAINSAENRKCLAGRGTVVYLYASVEQQLNRTAYDRGRPSLQYAKNRRELLEQMMDEYDKLYRSIADCTVATDARTVRSVANEIIQALATEA</sequence>
<keyword evidence="13" id="KW-1185">Reference proteome</keyword>
<dbReference type="Gene3D" id="3.40.50.300">
    <property type="entry name" value="P-loop containing nucleotide triphosphate hydrolases"/>
    <property type="match status" value="1"/>
</dbReference>
<evidence type="ECO:0000256" key="1">
    <source>
        <dbReference type="ARBA" id="ARBA00004842"/>
    </source>
</evidence>
<name>A0A9Q6PTR6_PISSA</name>
<evidence type="ECO:0000313" key="12">
    <source>
        <dbReference type="EMBL" id="QGO07419.1"/>
    </source>
</evidence>
<dbReference type="EC" id="2.7.1.71" evidence="3 11"/>
<evidence type="ECO:0000256" key="5">
    <source>
        <dbReference type="ARBA" id="ARBA00022679"/>
    </source>
</evidence>
<gene>
    <name evidence="11 12" type="primary">aroK</name>
    <name evidence="12" type="ORF">Psal009_03371</name>
</gene>
<keyword evidence="6 11" id="KW-0547">Nucleotide-binding</keyword>
<keyword evidence="4 11" id="KW-0028">Amino-acid biosynthesis</keyword>
<evidence type="ECO:0000256" key="3">
    <source>
        <dbReference type="ARBA" id="ARBA00012154"/>
    </source>
</evidence>
<evidence type="ECO:0000256" key="8">
    <source>
        <dbReference type="ARBA" id="ARBA00022840"/>
    </source>
</evidence>
<feature type="binding site" evidence="11">
    <location>
        <position position="130"/>
    </location>
    <ligand>
        <name>substrate</name>
    </ligand>
</feature>
<accession>A0A9Q6PTR6</accession>
<evidence type="ECO:0000256" key="11">
    <source>
        <dbReference type="HAMAP-Rule" id="MF_00109"/>
    </source>
</evidence>
<dbReference type="GO" id="GO:0009423">
    <property type="term" value="P:chorismate biosynthetic process"/>
    <property type="evidence" value="ECO:0007669"/>
    <property type="project" value="UniProtKB-UniRule"/>
</dbReference>
<comment type="subunit">
    <text evidence="11">Monomer.</text>
</comment>
<proteinExistence type="inferred from homology"/>
<keyword evidence="7 11" id="KW-0418">Kinase</keyword>
<dbReference type="PROSITE" id="PS01128">
    <property type="entry name" value="SHIKIMATE_KINASE"/>
    <property type="match status" value="1"/>
</dbReference>
<feature type="binding site" evidence="11">
    <location>
        <position position="205"/>
    </location>
    <ligand>
        <name>ATP</name>
        <dbReference type="ChEBI" id="CHEBI:30616"/>
    </ligand>
</feature>
<evidence type="ECO:0000313" key="13">
    <source>
        <dbReference type="Proteomes" id="UP000422232"/>
    </source>
</evidence>
<comment type="catalytic activity">
    <reaction evidence="10 11">
        <text>shikimate + ATP = 3-phosphoshikimate + ADP + H(+)</text>
        <dbReference type="Rhea" id="RHEA:13121"/>
        <dbReference type="ChEBI" id="CHEBI:15378"/>
        <dbReference type="ChEBI" id="CHEBI:30616"/>
        <dbReference type="ChEBI" id="CHEBI:36208"/>
        <dbReference type="ChEBI" id="CHEBI:145989"/>
        <dbReference type="ChEBI" id="CHEBI:456216"/>
        <dbReference type="EC" id="2.7.1.71"/>
    </reaction>
</comment>
<comment type="caution">
    <text evidence="11">Lacks conserved residue(s) required for the propagation of feature annotation.</text>
</comment>
<feature type="binding site" evidence="11">
    <location>
        <position position="66"/>
    </location>
    <ligand>
        <name>Mg(2+)</name>
        <dbReference type="ChEBI" id="CHEBI:18420"/>
    </ligand>
</feature>
<comment type="subcellular location">
    <subcellularLocation>
        <location evidence="11">Cytoplasm</location>
    </subcellularLocation>
</comment>
<keyword evidence="11" id="KW-0460">Magnesium</keyword>
<feature type="binding site" evidence="11">
    <location>
        <position position="108"/>
    </location>
    <ligand>
        <name>substrate</name>
    </ligand>
</feature>
<dbReference type="GO" id="GO:0005524">
    <property type="term" value="F:ATP binding"/>
    <property type="evidence" value="ECO:0007669"/>
    <property type="project" value="UniProtKB-UniRule"/>
</dbReference>
<organism evidence="12 13">
    <name type="scientific">Piscirickettsia salmonis</name>
    <dbReference type="NCBI Taxonomy" id="1238"/>
    <lineage>
        <taxon>Bacteria</taxon>
        <taxon>Pseudomonadati</taxon>
        <taxon>Pseudomonadota</taxon>
        <taxon>Gammaproteobacteria</taxon>
        <taxon>Thiotrichales</taxon>
        <taxon>Piscirickettsiaceae</taxon>
        <taxon>Piscirickettsia</taxon>
    </lineage>
</organism>
<evidence type="ECO:0000256" key="10">
    <source>
        <dbReference type="ARBA" id="ARBA00048567"/>
    </source>
</evidence>
<keyword evidence="11" id="KW-0963">Cytoplasm</keyword>
<dbReference type="InterPro" id="IPR000623">
    <property type="entry name" value="Shikimate_kinase/TSH1"/>
</dbReference>
<dbReference type="InterPro" id="IPR023000">
    <property type="entry name" value="Shikimate_kinase_CS"/>
</dbReference>
<dbReference type="PANTHER" id="PTHR21087:SF16">
    <property type="entry name" value="SHIKIMATE KINASE 1, CHLOROPLASTIC"/>
    <property type="match status" value="1"/>
</dbReference>
<protein>
    <recommendedName>
        <fullName evidence="3 11">Shikimate kinase</fullName>
        <shortName evidence="11">SK</shortName>
        <ecNumber evidence="3 11">2.7.1.71</ecNumber>
    </recommendedName>
</protein>
<dbReference type="CDD" id="cd00464">
    <property type="entry name" value="SK"/>
    <property type="match status" value="1"/>
</dbReference>
<reference evidence="12 13" key="1">
    <citation type="submission" date="2019-04" db="EMBL/GenBank/DDBJ databases">
        <title>Complete genome sequencing of Piscirickettsia salmonis strain Psal-009.</title>
        <authorList>
            <person name="Schober I."/>
            <person name="Bunk B."/>
            <person name="Sproer C."/>
            <person name="Carril G.P."/>
            <person name="Riedel T."/>
            <person name="Flores-Herrera P.A."/>
            <person name="Nourdin-Galindo G."/>
            <person name="Marshall S.H."/>
            <person name="Overmann J."/>
        </authorList>
    </citation>
    <scope>NUCLEOTIDE SEQUENCE [LARGE SCALE GENOMIC DNA]</scope>
    <source>
        <strain evidence="12 13">Psal-009</strain>
    </source>
</reference>
<dbReference type="GO" id="GO:0005829">
    <property type="term" value="C:cytosol"/>
    <property type="evidence" value="ECO:0007669"/>
    <property type="project" value="TreeGrafter"/>
</dbReference>
<dbReference type="AlphaFoldDB" id="A0A9Q6PTR6"/>
<comment type="cofactor">
    <cofactor evidence="11">
        <name>Mg(2+)</name>
        <dbReference type="ChEBI" id="CHEBI:18420"/>
    </cofactor>
    <text evidence="11">Binds 1 Mg(2+) ion per subunit.</text>
</comment>
<dbReference type="GO" id="GO:0000287">
    <property type="term" value="F:magnesium ion binding"/>
    <property type="evidence" value="ECO:0007669"/>
    <property type="project" value="UniProtKB-UniRule"/>
</dbReference>
<keyword evidence="9 11" id="KW-0057">Aromatic amino acid biosynthesis</keyword>
<evidence type="ECO:0000256" key="9">
    <source>
        <dbReference type="ARBA" id="ARBA00023141"/>
    </source>
</evidence>
<dbReference type="GO" id="GO:0008652">
    <property type="term" value="P:amino acid biosynthetic process"/>
    <property type="evidence" value="ECO:0007669"/>
    <property type="project" value="UniProtKB-KW"/>
</dbReference>
<dbReference type="Proteomes" id="UP000422232">
    <property type="component" value="Chromosome"/>
</dbReference>
<evidence type="ECO:0000256" key="4">
    <source>
        <dbReference type="ARBA" id="ARBA00022605"/>
    </source>
</evidence>
<dbReference type="GO" id="GO:0009073">
    <property type="term" value="P:aromatic amino acid family biosynthetic process"/>
    <property type="evidence" value="ECO:0007669"/>
    <property type="project" value="UniProtKB-KW"/>
</dbReference>
<comment type="function">
    <text evidence="11">Catalyzes the specific phosphorylation of the 3-hydroxyl group of shikimic acid using ATP as a cosubstrate.</text>
</comment>
<keyword evidence="11" id="KW-0479">Metal-binding</keyword>
<dbReference type="InterPro" id="IPR027417">
    <property type="entry name" value="P-loop_NTPase"/>
</dbReference>
<dbReference type="PRINTS" id="PR01100">
    <property type="entry name" value="SHIKIMTKNASE"/>
</dbReference>
<dbReference type="SUPFAM" id="SSF52540">
    <property type="entry name" value="P-loop containing nucleoside triphosphate hydrolases"/>
    <property type="match status" value="1"/>
</dbReference>
<keyword evidence="8 11" id="KW-0067">ATP-binding</keyword>